<feature type="region of interest" description="Disordered" evidence="1">
    <location>
        <begin position="54"/>
        <end position="92"/>
    </location>
</feature>
<dbReference type="Proteomes" id="UP001159427">
    <property type="component" value="Unassembled WGS sequence"/>
</dbReference>
<comment type="caution">
    <text evidence="2">The sequence shown here is derived from an EMBL/GenBank/DDBJ whole genome shotgun (WGS) entry which is preliminary data.</text>
</comment>
<feature type="non-terminal residue" evidence="2">
    <location>
        <position position="1"/>
    </location>
</feature>
<feature type="region of interest" description="Disordered" evidence="1">
    <location>
        <begin position="259"/>
        <end position="298"/>
    </location>
</feature>
<feature type="compositionally biased region" description="Low complexity" evidence="1">
    <location>
        <begin position="273"/>
        <end position="283"/>
    </location>
</feature>
<gene>
    <name evidence="2" type="ORF">PEVE_00018929</name>
</gene>
<feature type="compositionally biased region" description="Polar residues" evidence="1">
    <location>
        <begin position="284"/>
        <end position="298"/>
    </location>
</feature>
<feature type="non-terminal residue" evidence="2">
    <location>
        <position position="356"/>
    </location>
</feature>
<accession>A0ABN8SB49</accession>
<protein>
    <submittedName>
        <fullName evidence="2">Uncharacterized protein</fullName>
    </submittedName>
</protein>
<sequence>LVSLKDTNEKVVVPGGQQLVAMAADQLAEIYNELDNGLVDTAAAAIKVTEQPMSPTAAQLRSSPKVQPSWSLPLASLDDKQPDDYNLTDSTNQGSVSLTVANLDDDYLTNLTSQSSGHVTGANLYDSGFSSVSDTGHSLLLSGDVSSSSTSSFSSSSPLNSIVTKTEQCISSVTGQGMTSATNLSTTIVSSLYATCSVLSQTSAPTVSNATLGSEPIALVALQTSSPLSISSQCNSSISNPDPNEMVDNLSLSSDCISKTDQQQNVMSEEDYSASSSSSVYGSQTDISNHGSEASSRQAATVTAEFPSLATLPLPLPIPGRRSETENYDMSESVGLIEELQKKIEERESNVNFLVQ</sequence>
<evidence type="ECO:0000313" key="2">
    <source>
        <dbReference type="EMBL" id="CAH3188942.1"/>
    </source>
</evidence>
<name>A0ABN8SB49_9CNID</name>
<evidence type="ECO:0000313" key="3">
    <source>
        <dbReference type="Proteomes" id="UP001159427"/>
    </source>
</evidence>
<keyword evidence="3" id="KW-1185">Reference proteome</keyword>
<organism evidence="2 3">
    <name type="scientific">Porites evermanni</name>
    <dbReference type="NCBI Taxonomy" id="104178"/>
    <lineage>
        <taxon>Eukaryota</taxon>
        <taxon>Metazoa</taxon>
        <taxon>Cnidaria</taxon>
        <taxon>Anthozoa</taxon>
        <taxon>Hexacorallia</taxon>
        <taxon>Scleractinia</taxon>
        <taxon>Fungiina</taxon>
        <taxon>Poritidae</taxon>
        <taxon>Porites</taxon>
    </lineage>
</organism>
<proteinExistence type="predicted"/>
<dbReference type="EMBL" id="CALNXI010002562">
    <property type="protein sequence ID" value="CAH3188942.1"/>
    <property type="molecule type" value="Genomic_DNA"/>
</dbReference>
<reference evidence="2 3" key="1">
    <citation type="submission" date="2022-05" db="EMBL/GenBank/DDBJ databases">
        <authorList>
            <consortium name="Genoscope - CEA"/>
            <person name="William W."/>
        </authorList>
    </citation>
    <scope>NUCLEOTIDE SEQUENCE [LARGE SCALE GENOMIC DNA]</scope>
</reference>
<evidence type="ECO:0000256" key="1">
    <source>
        <dbReference type="SAM" id="MobiDB-lite"/>
    </source>
</evidence>
<feature type="compositionally biased region" description="Polar residues" evidence="1">
    <location>
        <begin position="54"/>
        <end position="70"/>
    </location>
</feature>